<sequence length="400" mass="45189">MPSDRILTDDYVAELLAKEASDASIRYSSMGLEAFRSAKPTSKAKPNTHFLGRIIKETTSHNAALLAKGAADAQARLEDLTDGESKSRCNPKHSARDLRLRQLGDISSILSGRRKKEPTSRATDTAKTRDGESTGKGQQKSEHGRPKRRRSEDDEAELTRVRRRDRPHRDLEGRLSRHERRVAERSRSPAHRHRSYRQRSPADDGDELDQDSSRDRRRNRTSDRLDSTQRSQLLERRRVHGHGRQARDGDSATSATRGEHFDQARSSTHVNSDRSVEEDDNASDPFEDCIGPAPRPQPSVRTRGRGAARGAAAMDSRFADGFDAQSDIPVESDAADGWDNAVEAYRDRQRWKQQGADRLRAAGFTEEQVRKWETGGEEDVDHVRWSKPGEQREWDRGKDA</sequence>
<dbReference type="Proteomes" id="UP001303473">
    <property type="component" value="Unassembled WGS sequence"/>
</dbReference>
<dbReference type="EMBL" id="MU853762">
    <property type="protein sequence ID" value="KAK3943955.1"/>
    <property type="molecule type" value="Genomic_DNA"/>
</dbReference>
<accession>A0AAN6S841</accession>
<feature type="region of interest" description="Disordered" evidence="1">
    <location>
        <begin position="370"/>
        <end position="400"/>
    </location>
</feature>
<protein>
    <recommendedName>
        <fullName evidence="4">Pre-mRNA-splicing factor 38B</fullName>
    </recommendedName>
</protein>
<dbReference type="PANTHER" id="PTHR40132:SF1">
    <property type="entry name" value="PRE-MRNA-SPLICING FACTOR 38B"/>
    <property type="match status" value="1"/>
</dbReference>
<name>A0AAN6S841_9PEZI</name>
<feature type="compositionally biased region" description="Basic residues" evidence="1">
    <location>
        <begin position="188"/>
        <end position="197"/>
    </location>
</feature>
<evidence type="ECO:0008006" key="4">
    <source>
        <dbReference type="Google" id="ProtNLM"/>
    </source>
</evidence>
<keyword evidence="3" id="KW-1185">Reference proteome</keyword>
<proteinExistence type="predicted"/>
<organism evidence="2 3">
    <name type="scientific">Diplogelasinospora grovesii</name>
    <dbReference type="NCBI Taxonomy" id="303347"/>
    <lineage>
        <taxon>Eukaryota</taxon>
        <taxon>Fungi</taxon>
        <taxon>Dikarya</taxon>
        <taxon>Ascomycota</taxon>
        <taxon>Pezizomycotina</taxon>
        <taxon>Sordariomycetes</taxon>
        <taxon>Sordariomycetidae</taxon>
        <taxon>Sordariales</taxon>
        <taxon>Diplogelasinosporaceae</taxon>
        <taxon>Diplogelasinospora</taxon>
    </lineage>
</organism>
<dbReference type="AlphaFoldDB" id="A0AAN6S841"/>
<feature type="compositionally biased region" description="Basic and acidic residues" evidence="1">
    <location>
        <begin position="381"/>
        <end position="400"/>
    </location>
</feature>
<feature type="region of interest" description="Disordered" evidence="1">
    <location>
        <begin position="79"/>
        <end position="312"/>
    </location>
</feature>
<gene>
    <name evidence="2" type="ORF">QBC46DRAFT_253158</name>
</gene>
<reference evidence="3" key="1">
    <citation type="journal article" date="2023" name="Mol. Phylogenet. Evol.">
        <title>Genome-scale phylogeny and comparative genomics of the fungal order Sordariales.</title>
        <authorList>
            <person name="Hensen N."/>
            <person name="Bonometti L."/>
            <person name="Westerberg I."/>
            <person name="Brannstrom I.O."/>
            <person name="Guillou S."/>
            <person name="Cros-Aarteil S."/>
            <person name="Calhoun S."/>
            <person name="Haridas S."/>
            <person name="Kuo A."/>
            <person name="Mondo S."/>
            <person name="Pangilinan J."/>
            <person name="Riley R."/>
            <person name="LaButti K."/>
            <person name="Andreopoulos B."/>
            <person name="Lipzen A."/>
            <person name="Chen C."/>
            <person name="Yan M."/>
            <person name="Daum C."/>
            <person name="Ng V."/>
            <person name="Clum A."/>
            <person name="Steindorff A."/>
            <person name="Ohm R.A."/>
            <person name="Martin F."/>
            <person name="Silar P."/>
            <person name="Natvig D.O."/>
            <person name="Lalanne C."/>
            <person name="Gautier V."/>
            <person name="Ament-Velasquez S.L."/>
            <person name="Kruys A."/>
            <person name="Hutchinson M.I."/>
            <person name="Powell A.J."/>
            <person name="Barry K."/>
            <person name="Miller A.N."/>
            <person name="Grigoriev I.V."/>
            <person name="Debuchy R."/>
            <person name="Gladieux P."/>
            <person name="Hiltunen Thoren M."/>
            <person name="Johannesson H."/>
        </authorList>
    </citation>
    <scope>NUCLEOTIDE SEQUENCE [LARGE SCALE GENOMIC DNA]</scope>
    <source>
        <strain evidence="3">CBS 340.73</strain>
    </source>
</reference>
<dbReference type="PANTHER" id="PTHR40132">
    <property type="entry name" value="PRE-MRNA-SPLICING FACTOR 38B"/>
    <property type="match status" value="1"/>
</dbReference>
<evidence type="ECO:0000256" key="1">
    <source>
        <dbReference type="SAM" id="MobiDB-lite"/>
    </source>
</evidence>
<comment type="caution">
    <text evidence="2">The sequence shown here is derived from an EMBL/GenBank/DDBJ whole genome shotgun (WGS) entry which is preliminary data.</text>
</comment>
<feature type="compositionally biased region" description="Basic and acidic residues" evidence="1">
    <location>
        <begin position="124"/>
        <end position="144"/>
    </location>
</feature>
<feature type="compositionally biased region" description="Basic and acidic residues" evidence="1">
    <location>
        <begin position="167"/>
        <end position="187"/>
    </location>
</feature>
<evidence type="ECO:0000313" key="3">
    <source>
        <dbReference type="Proteomes" id="UP001303473"/>
    </source>
</evidence>
<evidence type="ECO:0000313" key="2">
    <source>
        <dbReference type="EMBL" id="KAK3943955.1"/>
    </source>
</evidence>
<feature type="compositionally biased region" description="Acidic residues" evidence="1">
    <location>
        <begin position="276"/>
        <end position="287"/>
    </location>
</feature>